<dbReference type="Gene3D" id="1.10.10.10">
    <property type="entry name" value="Winged helix-like DNA-binding domain superfamily/Winged helix DNA-binding domain"/>
    <property type="match status" value="1"/>
</dbReference>
<dbReference type="SUPFAM" id="SSF88946">
    <property type="entry name" value="Sigma2 domain of RNA polymerase sigma factors"/>
    <property type="match status" value="1"/>
</dbReference>
<name>A0ABT3G8L0_9BACT</name>
<comment type="similarity">
    <text evidence="1">Belongs to the sigma-70 factor family. ECF subfamily.</text>
</comment>
<dbReference type="SUPFAM" id="SSF88659">
    <property type="entry name" value="Sigma3 and sigma4 domains of RNA polymerase sigma factors"/>
    <property type="match status" value="1"/>
</dbReference>
<feature type="domain" description="RNA polymerase sigma-70 region 2" evidence="5">
    <location>
        <begin position="20"/>
        <end position="82"/>
    </location>
</feature>
<dbReference type="InterPro" id="IPR013249">
    <property type="entry name" value="RNA_pol_sigma70_r4_t2"/>
</dbReference>
<dbReference type="InterPro" id="IPR013324">
    <property type="entry name" value="RNA_pol_sigma_r3/r4-like"/>
</dbReference>
<dbReference type="EMBL" id="JAPDDR010000013">
    <property type="protein sequence ID" value="MCW1916189.1"/>
    <property type="molecule type" value="Genomic_DNA"/>
</dbReference>
<feature type="domain" description="RNA polymerase sigma factor 70 region 4 type 2" evidence="6">
    <location>
        <begin position="111"/>
        <end position="163"/>
    </location>
</feature>
<dbReference type="Pfam" id="PF04542">
    <property type="entry name" value="Sigma70_r2"/>
    <property type="match status" value="1"/>
</dbReference>
<evidence type="ECO:0000256" key="1">
    <source>
        <dbReference type="ARBA" id="ARBA00010641"/>
    </source>
</evidence>
<dbReference type="PANTHER" id="PTHR43133">
    <property type="entry name" value="RNA POLYMERASE ECF-TYPE SIGMA FACTO"/>
    <property type="match status" value="1"/>
</dbReference>
<dbReference type="InterPro" id="IPR013325">
    <property type="entry name" value="RNA_pol_sigma_r2"/>
</dbReference>
<proteinExistence type="inferred from homology"/>
<dbReference type="RefSeq" id="WP_264515758.1">
    <property type="nucleotide sequence ID" value="NZ_JAPDDR010000013.1"/>
</dbReference>
<protein>
    <submittedName>
        <fullName evidence="7">Sigma-70 family RNA polymerase sigma factor</fullName>
    </submittedName>
</protein>
<sequence>MKEARSTEPGGNWLAEILVRYEKPLLKHAYGICSDRELSRDAVQETFFRLIRTRDKGMPENLTAWLFTVCRNVLTDHLRRQKVVQFGWDLPEIEDDGASPHHRLAQGEREEKLAAMVAELPERERELVRLKFQVGLSYKEIEELTGISQGNIGYFLHRAVKELKDRWQREGGEG</sequence>
<accession>A0ABT3G8L0</accession>
<keyword evidence="3" id="KW-0731">Sigma factor</keyword>
<comment type="caution">
    <text evidence="7">The sequence shown here is derived from an EMBL/GenBank/DDBJ whole genome shotgun (WGS) entry which is preliminary data.</text>
</comment>
<organism evidence="7 8">
    <name type="scientific">Luteolibacter rhizosphaerae</name>
    <dbReference type="NCBI Taxonomy" id="2989719"/>
    <lineage>
        <taxon>Bacteria</taxon>
        <taxon>Pseudomonadati</taxon>
        <taxon>Verrucomicrobiota</taxon>
        <taxon>Verrucomicrobiia</taxon>
        <taxon>Verrucomicrobiales</taxon>
        <taxon>Verrucomicrobiaceae</taxon>
        <taxon>Luteolibacter</taxon>
    </lineage>
</organism>
<reference evidence="7" key="1">
    <citation type="submission" date="2022-10" db="EMBL/GenBank/DDBJ databases">
        <title>Luteolibacter sp. GHJ8, whole genome shotgun sequencing project.</title>
        <authorList>
            <person name="Zhao G."/>
            <person name="Shen L."/>
        </authorList>
    </citation>
    <scope>NUCLEOTIDE SEQUENCE</scope>
    <source>
        <strain evidence="7">GHJ8</strain>
    </source>
</reference>
<dbReference type="InterPro" id="IPR036388">
    <property type="entry name" value="WH-like_DNA-bd_sf"/>
</dbReference>
<keyword evidence="8" id="KW-1185">Reference proteome</keyword>
<evidence type="ECO:0000256" key="4">
    <source>
        <dbReference type="ARBA" id="ARBA00023163"/>
    </source>
</evidence>
<evidence type="ECO:0000313" key="8">
    <source>
        <dbReference type="Proteomes" id="UP001165653"/>
    </source>
</evidence>
<evidence type="ECO:0000313" key="7">
    <source>
        <dbReference type="EMBL" id="MCW1916189.1"/>
    </source>
</evidence>
<dbReference type="Proteomes" id="UP001165653">
    <property type="component" value="Unassembled WGS sequence"/>
</dbReference>
<keyword evidence="4" id="KW-0804">Transcription</keyword>
<dbReference type="InterPro" id="IPR007627">
    <property type="entry name" value="RNA_pol_sigma70_r2"/>
</dbReference>
<evidence type="ECO:0000259" key="5">
    <source>
        <dbReference type="Pfam" id="PF04542"/>
    </source>
</evidence>
<evidence type="ECO:0000259" key="6">
    <source>
        <dbReference type="Pfam" id="PF08281"/>
    </source>
</evidence>
<dbReference type="InterPro" id="IPR039425">
    <property type="entry name" value="RNA_pol_sigma-70-like"/>
</dbReference>
<dbReference type="PANTHER" id="PTHR43133:SF51">
    <property type="entry name" value="RNA POLYMERASE SIGMA FACTOR"/>
    <property type="match status" value="1"/>
</dbReference>
<keyword evidence="2" id="KW-0805">Transcription regulation</keyword>
<dbReference type="Gene3D" id="1.10.1740.10">
    <property type="match status" value="1"/>
</dbReference>
<evidence type="ECO:0000256" key="3">
    <source>
        <dbReference type="ARBA" id="ARBA00023082"/>
    </source>
</evidence>
<evidence type="ECO:0000256" key="2">
    <source>
        <dbReference type="ARBA" id="ARBA00023015"/>
    </source>
</evidence>
<dbReference type="InterPro" id="IPR014284">
    <property type="entry name" value="RNA_pol_sigma-70_dom"/>
</dbReference>
<dbReference type="NCBIfam" id="TIGR02937">
    <property type="entry name" value="sigma70-ECF"/>
    <property type="match status" value="1"/>
</dbReference>
<dbReference type="Pfam" id="PF08281">
    <property type="entry name" value="Sigma70_r4_2"/>
    <property type="match status" value="1"/>
</dbReference>
<dbReference type="CDD" id="cd06171">
    <property type="entry name" value="Sigma70_r4"/>
    <property type="match status" value="1"/>
</dbReference>
<gene>
    <name evidence="7" type="ORF">OJ996_21545</name>
</gene>